<dbReference type="Gene3D" id="3.90.550.10">
    <property type="entry name" value="Spore Coat Polysaccharide Biosynthesis Protein SpsA, Chain A"/>
    <property type="match status" value="1"/>
</dbReference>
<dbReference type="EMBL" id="JAMXFA010000002">
    <property type="protein sequence ID" value="MCT7976488.1"/>
    <property type="molecule type" value="Genomic_DNA"/>
</dbReference>
<dbReference type="Proteomes" id="UP001525961">
    <property type="component" value="Unassembled WGS sequence"/>
</dbReference>
<dbReference type="PANTHER" id="PTHR22916:SF3">
    <property type="entry name" value="UDP-GLCNAC:BETAGAL BETA-1,3-N-ACETYLGLUCOSAMINYLTRANSFERASE-LIKE PROTEIN 1"/>
    <property type="match status" value="1"/>
</dbReference>
<reference evidence="2 3" key="1">
    <citation type="journal article" date="2022" name="Front. Microbiol.">
        <title>High genomic differentiation and limited gene flow indicate recent cryptic speciation within the genus Laspinema (cyanobacteria).</title>
        <authorList>
            <person name="Stanojkovic A."/>
            <person name="Skoupy S."/>
            <person name="Skaloud P."/>
            <person name="Dvorak P."/>
        </authorList>
    </citation>
    <scope>NUCLEOTIDE SEQUENCE [LARGE SCALE GENOMIC DNA]</scope>
    <source>
        <strain evidence="2 3">D3b</strain>
    </source>
</reference>
<evidence type="ECO:0000259" key="1">
    <source>
        <dbReference type="Pfam" id="PF00535"/>
    </source>
</evidence>
<dbReference type="InterPro" id="IPR001173">
    <property type="entry name" value="Glyco_trans_2-like"/>
</dbReference>
<evidence type="ECO:0000313" key="2">
    <source>
        <dbReference type="EMBL" id="MCT7976488.1"/>
    </source>
</evidence>
<dbReference type="Pfam" id="PF00535">
    <property type="entry name" value="Glycos_transf_2"/>
    <property type="match status" value="1"/>
</dbReference>
<accession>A0ABT2N1E8</accession>
<dbReference type="SUPFAM" id="SSF53448">
    <property type="entry name" value="Nucleotide-diphospho-sugar transferases"/>
    <property type="match status" value="1"/>
</dbReference>
<keyword evidence="3" id="KW-1185">Reference proteome</keyword>
<dbReference type="InterPro" id="IPR029044">
    <property type="entry name" value="Nucleotide-diphossugar_trans"/>
</dbReference>
<dbReference type="PANTHER" id="PTHR22916">
    <property type="entry name" value="GLYCOSYLTRANSFERASE"/>
    <property type="match status" value="1"/>
</dbReference>
<gene>
    <name evidence="2" type="ORF">NG792_01960</name>
</gene>
<feature type="domain" description="Glycosyltransferase 2-like" evidence="1">
    <location>
        <begin position="5"/>
        <end position="108"/>
    </location>
</feature>
<protein>
    <submittedName>
        <fullName evidence="2">Glycosyltransferase family 2 protein</fullName>
    </submittedName>
</protein>
<sequence>MLTISVIIPAYNYADYIGHTINSVLSQTYPIKEIIVVNDGSTDNTAEVLASYCDRIQVIYQKNQGLSAAKNVGANHATGDLLAFLDADDIWLPHKLERQVDRFIVEPNLGLVHCGLEIIDATGCVTDRQMNGLEGWVAQEMLKLSRPVILGGGSGAVIPRNTFLSVGDFDPGVSVSHDWDMYYRIARSQEVGFVPEVLLQYRVHGQNMHSNVQKMERDMLLCFSKAFGKENLSEISNLRRQAYGNLHRMLAGSFFQAKQPLSFMYHFLKSLWFTPNSFLYFLDFPRRWWQRQKLITGIR</sequence>
<name>A0ABT2N1E8_9CYAN</name>
<proteinExistence type="predicted"/>
<dbReference type="RefSeq" id="WP_261234315.1">
    <property type="nucleotide sequence ID" value="NZ_JAMXFA010000002.1"/>
</dbReference>
<organism evidence="2 3">
    <name type="scientific">Laspinema olomoucense D3b</name>
    <dbReference type="NCBI Taxonomy" id="2953688"/>
    <lineage>
        <taxon>Bacteria</taxon>
        <taxon>Bacillati</taxon>
        <taxon>Cyanobacteriota</taxon>
        <taxon>Cyanophyceae</taxon>
        <taxon>Oscillatoriophycideae</taxon>
        <taxon>Oscillatoriales</taxon>
        <taxon>Laspinemataceae</taxon>
        <taxon>Laspinema</taxon>
        <taxon>Laspinema olomoucense</taxon>
    </lineage>
</organism>
<dbReference type="CDD" id="cd00761">
    <property type="entry name" value="Glyco_tranf_GTA_type"/>
    <property type="match status" value="1"/>
</dbReference>
<comment type="caution">
    <text evidence="2">The sequence shown here is derived from an EMBL/GenBank/DDBJ whole genome shotgun (WGS) entry which is preliminary data.</text>
</comment>
<evidence type="ECO:0000313" key="3">
    <source>
        <dbReference type="Proteomes" id="UP001525961"/>
    </source>
</evidence>